<dbReference type="InterPro" id="IPR013011">
    <property type="entry name" value="PTS_EIIB_2"/>
</dbReference>
<feature type="transmembrane region" description="Helical" evidence="12">
    <location>
        <begin position="350"/>
        <end position="370"/>
    </location>
</feature>
<feature type="transmembrane region" description="Helical" evidence="12">
    <location>
        <begin position="237"/>
        <end position="260"/>
    </location>
</feature>
<evidence type="ECO:0000256" key="3">
    <source>
        <dbReference type="ARBA" id="ARBA00022475"/>
    </source>
</evidence>
<dbReference type="InterPro" id="IPR003352">
    <property type="entry name" value="PTS_EIIC"/>
</dbReference>
<evidence type="ECO:0000256" key="6">
    <source>
        <dbReference type="ARBA" id="ARBA00022679"/>
    </source>
</evidence>
<keyword evidence="7" id="KW-0598">Phosphotransferase system</keyword>
<dbReference type="InterPro" id="IPR050864">
    <property type="entry name" value="Bacterial_PTS_Sugar_Transport"/>
</dbReference>
<evidence type="ECO:0000259" key="14">
    <source>
        <dbReference type="PROSITE" id="PS51104"/>
    </source>
</evidence>
<evidence type="ECO:0000313" key="16">
    <source>
        <dbReference type="Proteomes" id="UP000502005"/>
    </source>
</evidence>
<evidence type="ECO:0000256" key="5">
    <source>
        <dbReference type="ARBA" id="ARBA00022597"/>
    </source>
</evidence>
<dbReference type="NCBIfam" id="NF007984">
    <property type="entry name" value="PRK10712.1"/>
    <property type="match status" value="1"/>
</dbReference>
<keyword evidence="4" id="KW-0597">Phosphoprotein</keyword>
<feature type="domain" description="PTS EIIB type-2" evidence="13">
    <location>
        <begin position="107"/>
        <end position="202"/>
    </location>
</feature>
<sequence>MKTLLIKDSSLGLASGHLAMESLRAVAAQAGLTLTENAADADLVLVAGHNAPNDAQLAGKSLALVDVQQLLRDPLATINQAKANAQTVQNVAVAAPAVAQSSGQKRIVAVTACPTGVAHTFMAAEAIEAEAKKRGWWVKVETRGSVGAGNAITPEEVAAADLVVVAADIDVDLAKFAGKPMYRTSTSLALKKTAQELDKAQTEAKPYQPSGARAAGGQEDKQERAGAYRHLLTGVSYMLPMVVAGGLSIALSFAFGITAFKEPGTLAAALMQIGGGSAFALMVPVLAGFIAFSIADRPGLTPGLIGGMIATSINAGFLGGIIAGFIAGYAAKMLSSKVKLPQSMEALKPILIIPLVASLITGLLMIYVVGKPVAGIMSGLTHWLANMGTANAVLLGAILGGMMCTDMGGPVNKVAYAFGVGLLSSQTYAPMAAIMAAGMVPPLAMGLATIVARRKFNKGQQEGGKAALVLGLCFISEGAIPFAARDPMRVLPCCIIGGAVTGAISMAIGAKLMAPHGGLFVLLIPGAITPVLGYLMSIVIGTAVAGLGYAILKRPEEELAKAA</sequence>
<keyword evidence="2" id="KW-0813">Transport</keyword>
<accession>A0A6B9GA54</accession>
<dbReference type="SUPFAM" id="SSF52794">
    <property type="entry name" value="PTS system IIB component-like"/>
    <property type="match status" value="2"/>
</dbReference>
<evidence type="ECO:0000256" key="1">
    <source>
        <dbReference type="ARBA" id="ARBA00004429"/>
    </source>
</evidence>
<protein>
    <submittedName>
        <fullName evidence="15">PTS fructose transporter subunit IIBC</fullName>
    </submittedName>
</protein>
<dbReference type="PANTHER" id="PTHR30505:SF32">
    <property type="entry name" value="PTS SYSTEM FRUCTOSE-SPECIFIC EIIB'BC COMPONENT"/>
    <property type="match status" value="1"/>
</dbReference>
<dbReference type="GO" id="GO:0022877">
    <property type="term" value="F:protein-N(PI)-phosphohistidine-fructose phosphotransferase system transporter activity"/>
    <property type="evidence" value="ECO:0007669"/>
    <property type="project" value="InterPro"/>
</dbReference>
<dbReference type="EMBL" id="CP024768">
    <property type="protein sequence ID" value="QGY29909.1"/>
    <property type="molecule type" value="Genomic_DNA"/>
</dbReference>
<feature type="domain" description="PTS EIIC type-2" evidence="14">
    <location>
        <begin position="227"/>
        <end position="562"/>
    </location>
</feature>
<comment type="subcellular location">
    <subcellularLocation>
        <location evidence="1">Cell inner membrane</location>
        <topology evidence="1">Multi-pass membrane protein</topology>
    </subcellularLocation>
</comment>
<keyword evidence="5" id="KW-0762">Sugar transport</keyword>
<name>A0A6B9GA54_PANCY</name>
<dbReference type="InterPro" id="IPR003501">
    <property type="entry name" value="PTS_EIIB_2/3"/>
</dbReference>
<evidence type="ECO:0000256" key="12">
    <source>
        <dbReference type="SAM" id="Phobius"/>
    </source>
</evidence>
<keyword evidence="3" id="KW-1003">Cell membrane</keyword>
<feature type="transmembrane region" description="Helical" evidence="12">
    <location>
        <begin position="464"/>
        <end position="483"/>
    </location>
</feature>
<evidence type="ECO:0000256" key="9">
    <source>
        <dbReference type="ARBA" id="ARBA00022989"/>
    </source>
</evidence>
<dbReference type="GO" id="GO:0005351">
    <property type="term" value="F:carbohydrate:proton symporter activity"/>
    <property type="evidence" value="ECO:0007669"/>
    <property type="project" value="InterPro"/>
</dbReference>
<feature type="transmembrane region" description="Helical" evidence="12">
    <location>
        <begin position="266"/>
        <end position="292"/>
    </location>
</feature>
<evidence type="ECO:0000259" key="13">
    <source>
        <dbReference type="PROSITE" id="PS51099"/>
    </source>
</evidence>
<keyword evidence="6" id="KW-0808">Transferase</keyword>
<dbReference type="InterPro" id="IPR006327">
    <property type="entry name" value="PTS_IIC_fruc"/>
</dbReference>
<dbReference type="Pfam" id="PF25554">
    <property type="entry name" value="PTS_EIIB_BC_N"/>
    <property type="match status" value="1"/>
</dbReference>
<gene>
    <name evidence="15" type="ORF">CUN67_13615</name>
</gene>
<dbReference type="CDD" id="cd05569">
    <property type="entry name" value="PTS_IIB_fructose"/>
    <property type="match status" value="1"/>
</dbReference>
<dbReference type="GO" id="GO:0009401">
    <property type="term" value="P:phosphoenolpyruvate-dependent sugar phosphotransferase system"/>
    <property type="evidence" value="ECO:0007669"/>
    <property type="project" value="UniProtKB-KW"/>
</dbReference>
<proteinExistence type="predicted"/>
<evidence type="ECO:0000313" key="15">
    <source>
        <dbReference type="EMBL" id="QGY29909.1"/>
    </source>
</evidence>
<evidence type="ECO:0000256" key="2">
    <source>
        <dbReference type="ARBA" id="ARBA00022448"/>
    </source>
</evidence>
<dbReference type="PROSITE" id="PS51099">
    <property type="entry name" value="PTS_EIIB_TYPE_2"/>
    <property type="match status" value="1"/>
</dbReference>
<dbReference type="Pfam" id="PF02378">
    <property type="entry name" value="PTS_EIIC"/>
    <property type="match status" value="1"/>
</dbReference>
<reference evidence="15 16" key="1">
    <citation type="submission" date="2017-11" db="EMBL/GenBank/DDBJ databases">
        <title>Genome sequence of Pantoea cypripedii NE1.</title>
        <authorList>
            <person name="Nascimento F.X."/>
        </authorList>
    </citation>
    <scope>NUCLEOTIDE SEQUENCE [LARGE SCALE GENOMIC DNA]</scope>
    <source>
        <strain evidence="15 16">NE1</strain>
    </source>
</reference>
<dbReference type="GO" id="GO:0090563">
    <property type="term" value="F:protein-phosphocysteine-sugar phosphotransferase activity"/>
    <property type="evidence" value="ECO:0007669"/>
    <property type="project" value="TreeGrafter"/>
</dbReference>
<feature type="region of interest" description="Disordered" evidence="11">
    <location>
        <begin position="199"/>
        <end position="222"/>
    </location>
</feature>
<feature type="transmembrane region" description="Helical" evidence="12">
    <location>
        <begin position="304"/>
        <end position="330"/>
    </location>
</feature>
<feature type="transmembrane region" description="Helical" evidence="12">
    <location>
        <begin position="382"/>
        <end position="403"/>
    </location>
</feature>
<dbReference type="PROSITE" id="PS51104">
    <property type="entry name" value="PTS_EIIC_TYPE_2"/>
    <property type="match status" value="1"/>
</dbReference>
<evidence type="ECO:0000256" key="10">
    <source>
        <dbReference type="ARBA" id="ARBA00023136"/>
    </source>
</evidence>
<dbReference type="Pfam" id="PF02302">
    <property type="entry name" value="PTS_IIB"/>
    <property type="match status" value="1"/>
</dbReference>
<dbReference type="InterPro" id="IPR003353">
    <property type="entry name" value="PTS_IIB_fruc"/>
</dbReference>
<dbReference type="GO" id="GO:0005886">
    <property type="term" value="C:plasma membrane"/>
    <property type="evidence" value="ECO:0007669"/>
    <property type="project" value="UniProtKB-SubCell"/>
</dbReference>
<dbReference type="InterPro" id="IPR036095">
    <property type="entry name" value="PTS_EIIB-like_sf"/>
</dbReference>
<keyword evidence="8 12" id="KW-0812">Transmembrane</keyword>
<dbReference type="InterPro" id="IPR013014">
    <property type="entry name" value="PTS_EIIC_2"/>
</dbReference>
<feature type="transmembrane region" description="Helical" evidence="12">
    <location>
        <begin position="489"/>
        <end position="508"/>
    </location>
</feature>
<evidence type="ECO:0000256" key="11">
    <source>
        <dbReference type="SAM" id="MobiDB-lite"/>
    </source>
</evidence>
<organism evidence="15 16">
    <name type="scientific">Pantoea cypripedii</name>
    <name type="common">Pectobacterium cypripedii</name>
    <name type="synonym">Erwinia cypripedii</name>
    <dbReference type="NCBI Taxonomy" id="55209"/>
    <lineage>
        <taxon>Bacteria</taxon>
        <taxon>Pseudomonadati</taxon>
        <taxon>Pseudomonadota</taxon>
        <taxon>Gammaproteobacteria</taxon>
        <taxon>Enterobacterales</taxon>
        <taxon>Erwiniaceae</taxon>
        <taxon>Pantoea</taxon>
    </lineage>
</organism>
<evidence type="ECO:0000256" key="7">
    <source>
        <dbReference type="ARBA" id="ARBA00022683"/>
    </source>
</evidence>
<dbReference type="PANTHER" id="PTHR30505">
    <property type="entry name" value="FRUCTOSE-LIKE PERMEASE"/>
    <property type="match status" value="1"/>
</dbReference>
<dbReference type="RefSeq" id="WP_208715842.1">
    <property type="nucleotide sequence ID" value="NZ_CP024768.1"/>
</dbReference>
<keyword evidence="9 12" id="KW-1133">Transmembrane helix</keyword>
<evidence type="ECO:0000256" key="4">
    <source>
        <dbReference type="ARBA" id="ARBA00022553"/>
    </source>
</evidence>
<dbReference type="AlphaFoldDB" id="A0A6B9GA54"/>
<dbReference type="Gene3D" id="3.40.50.2300">
    <property type="match status" value="1"/>
</dbReference>
<dbReference type="Proteomes" id="UP000502005">
    <property type="component" value="Chromosome"/>
</dbReference>
<evidence type="ECO:0000256" key="8">
    <source>
        <dbReference type="ARBA" id="ARBA00022692"/>
    </source>
</evidence>
<dbReference type="NCBIfam" id="TIGR01427">
    <property type="entry name" value="PTS_IIC_fructo"/>
    <property type="match status" value="1"/>
</dbReference>
<feature type="transmembrane region" description="Helical" evidence="12">
    <location>
        <begin position="520"/>
        <end position="552"/>
    </location>
</feature>
<keyword evidence="10 12" id="KW-0472">Membrane</keyword>
<dbReference type="FunFam" id="3.40.50.2300:FF:000014">
    <property type="entry name" value="PTS system fructose-like transporter subunit IIB"/>
    <property type="match status" value="1"/>
</dbReference>
<dbReference type="NCBIfam" id="TIGR00829">
    <property type="entry name" value="FRU"/>
    <property type="match status" value="1"/>
</dbReference>